<sequence length="447" mass="51448">MNYRTDEENKSINTVLIQTEQETINKPAKKERLVSLDVFRGFTIWLMVFVNNAGGSWDWIEHAAWDGVHLADFVMPFFLFIVGVSISLSMSKMVEQGTATKKELLKKVVERTLKLFFLGLFLSSLFDWNLEKLRIPGVLQRIACDYFIVSITMIFAPAIDVNKIEQYIDENVSNYNLQNILRFTIGSQGLFSILIRYTFTWIVALVIYLIYIILLYSPDIPDCGRGSISAKCNSVGYIDELILTPKHMYQWPTCRPECKNFDPEGILSTMSSTASCFIGLYAGYVLARFKNHRYRLLHWIVVGLILVPVSILLHFLIIPYNKNLYSLSFVLLMAGSACLLFSLCYVVMDVPKTEFQKKIFIPVIALGMNSIAVYAFDNIFFDIFGRPGGYAYIHYGRGENNLLNWTYQTFYTWMNNKTAAFMWALTDSAFNVVFALILYKKKIFFKI</sequence>
<evidence type="ECO:0000313" key="3">
    <source>
        <dbReference type="EMBL" id="KAL0479972.1"/>
    </source>
</evidence>
<feature type="transmembrane region" description="Helical" evidence="1">
    <location>
        <begin position="359"/>
        <end position="376"/>
    </location>
</feature>
<keyword evidence="1" id="KW-0812">Transmembrane</keyword>
<feature type="transmembrane region" description="Helical" evidence="1">
    <location>
        <begin position="33"/>
        <end position="50"/>
    </location>
</feature>
<evidence type="ECO:0000256" key="1">
    <source>
        <dbReference type="SAM" id="Phobius"/>
    </source>
</evidence>
<feature type="transmembrane region" description="Helical" evidence="1">
    <location>
        <begin position="296"/>
        <end position="318"/>
    </location>
</feature>
<dbReference type="Proteomes" id="UP001431209">
    <property type="component" value="Unassembled WGS sequence"/>
</dbReference>
<keyword evidence="4" id="KW-1185">Reference proteome</keyword>
<reference evidence="3 4" key="1">
    <citation type="submission" date="2024-03" db="EMBL/GenBank/DDBJ databases">
        <title>The Acrasis kona genome and developmental transcriptomes reveal deep origins of eukaryotic multicellular pathways.</title>
        <authorList>
            <person name="Sheikh S."/>
            <person name="Fu C.-J."/>
            <person name="Brown M.W."/>
            <person name="Baldauf S.L."/>
        </authorList>
    </citation>
    <scope>NUCLEOTIDE SEQUENCE [LARGE SCALE GENOMIC DNA]</scope>
    <source>
        <strain evidence="3 4">ATCC MYA-3509</strain>
    </source>
</reference>
<accession>A0AAW2YRH2</accession>
<gene>
    <name evidence="3" type="ORF">AKO1_007317</name>
</gene>
<evidence type="ECO:0000313" key="4">
    <source>
        <dbReference type="Proteomes" id="UP001431209"/>
    </source>
</evidence>
<feature type="domain" description="Heparan-alpha-glucosaminide N-acetyltransferase catalytic" evidence="2">
    <location>
        <begin position="32"/>
        <end position="144"/>
    </location>
</feature>
<feature type="transmembrane region" description="Helical" evidence="1">
    <location>
        <begin position="324"/>
        <end position="347"/>
    </location>
</feature>
<dbReference type="PANTHER" id="PTHR31061:SF24">
    <property type="entry name" value="LD22376P"/>
    <property type="match status" value="1"/>
</dbReference>
<proteinExistence type="predicted"/>
<feature type="transmembrane region" description="Helical" evidence="1">
    <location>
        <begin position="420"/>
        <end position="439"/>
    </location>
</feature>
<evidence type="ECO:0000259" key="2">
    <source>
        <dbReference type="Pfam" id="PF07786"/>
    </source>
</evidence>
<keyword evidence="1" id="KW-0472">Membrane</keyword>
<dbReference type="InterPro" id="IPR012429">
    <property type="entry name" value="HGSNAT_cat"/>
</dbReference>
<feature type="transmembrane region" description="Helical" evidence="1">
    <location>
        <begin position="70"/>
        <end position="88"/>
    </location>
</feature>
<dbReference type="PANTHER" id="PTHR31061">
    <property type="entry name" value="LD22376P"/>
    <property type="match status" value="1"/>
</dbReference>
<comment type="caution">
    <text evidence="3">The sequence shown here is derived from an EMBL/GenBank/DDBJ whole genome shotgun (WGS) entry which is preliminary data.</text>
</comment>
<protein>
    <submittedName>
        <fullName evidence="3">Heparan-alpha-glucosaminide N-acetyltransferase</fullName>
    </submittedName>
</protein>
<organism evidence="3 4">
    <name type="scientific">Acrasis kona</name>
    <dbReference type="NCBI Taxonomy" id="1008807"/>
    <lineage>
        <taxon>Eukaryota</taxon>
        <taxon>Discoba</taxon>
        <taxon>Heterolobosea</taxon>
        <taxon>Tetramitia</taxon>
        <taxon>Eutetramitia</taxon>
        <taxon>Acrasidae</taxon>
        <taxon>Acrasis</taxon>
    </lineage>
</organism>
<name>A0AAW2YRH2_9EUKA</name>
<feature type="transmembrane region" description="Helical" evidence="1">
    <location>
        <begin position="265"/>
        <end position="284"/>
    </location>
</feature>
<feature type="transmembrane region" description="Helical" evidence="1">
    <location>
        <begin position="194"/>
        <end position="216"/>
    </location>
</feature>
<dbReference type="AlphaFoldDB" id="A0AAW2YRH2"/>
<dbReference type="EMBL" id="JAOPGA020000617">
    <property type="protein sequence ID" value="KAL0479972.1"/>
    <property type="molecule type" value="Genomic_DNA"/>
</dbReference>
<keyword evidence="1" id="KW-1133">Transmembrane helix</keyword>
<dbReference type="Pfam" id="PF07786">
    <property type="entry name" value="HGSNAT_cat"/>
    <property type="match status" value="1"/>
</dbReference>